<dbReference type="Proteomes" id="UP001283361">
    <property type="component" value="Unassembled WGS sequence"/>
</dbReference>
<dbReference type="EMBL" id="JAWDGP010001955">
    <property type="protein sequence ID" value="KAK3786574.1"/>
    <property type="molecule type" value="Genomic_DNA"/>
</dbReference>
<name>A0AAE1AES1_9GAST</name>
<comment type="caution">
    <text evidence="1">The sequence shown here is derived from an EMBL/GenBank/DDBJ whole genome shotgun (WGS) entry which is preliminary data.</text>
</comment>
<dbReference type="AlphaFoldDB" id="A0AAE1AES1"/>
<evidence type="ECO:0000313" key="2">
    <source>
        <dbReference type="Proteomes" id="UP001283361"/>
    </source>
</evidence>
<evidence type="ECO:0000313" key="1">
    <source>
        <dbReference type="EMBL" id="KAK3786574.1"/>
    </source>
</evidence>
<keyword evidence="2" id="KW-1185">Reference proteome</keyword>
<reference evidence="1" key="1">
    <citation type="journal article" date="2023" name="G3 (Bethesda)">
        <title>A reference genome for the long-term kleptoplast-retaining sea slug Elysia crispata morphotype clarki.</title>
        <authorList>
            <person name="Eastman K.E."/>
            <person name="Pendleton A.L."/>
            <person name="Shaikh M.A."/>
            <person name="Suttiyut T."/>
            <person name="Ogas R."/>
            <person name="Tomko P."/>
            <person name="Gavelis G."/>
            <person name="Widhalm J.R."/>
            <person name="Wisecaver J.H."/>
        </authorList>
    </citation>
    <scope>NUCLEOTIDE SEQUENCE</scope>
    <source>
        <strain evidence="1">ECLA1</strain>
    </source>
</reference>
<organism evidence="1 2">
    <name type="scientific">Elysia crispata</name>
    <name type="common">lettuce slug</name>
    <dbReference type="NCBI Taxonomy" id="231223"/>
    <lineage>
        <taxon>Eukaryota</taxon>
        <taxon>Metazoa</taxon>
        <taxon>Spiralia</taxon>
        <taxon>Lophotrochozoa</taxon>
        <taxon>Mollusca</taxon>
        <taxon>Gastropoda</taxon>
        <taxon>Heterobranchia</taxon>
        <taxon>Euthyneura</taxon>
        <taxon>Panpulmonata</taxon>
        <taxon>Sacoglossa</taxon>
        <taxon>Placobranchoidea</taxon>
        <taxon>Plakobranchidae</taxon>
        <taxon>Elysia</taxon>
    </lineage>
</organism>
<proteinExistence type="predicted"/>
<protein>
    <submittedName>
        <fullName evidence="1">Uncharacterized protein</fullName>
    </submittedName>
</protein>
<accession>A0AAE1AES1</accession>
<sequence length="88" mass="10062">MSKQENNMCTEELKAILSLVESNKKKCKENTIPQQSTYSRCTTDGEPHVYFEKNLRFPAPLILQLNTSVSHRTYAIPGNLRSLVENFS</sequence>
<gene>
    <name evidence="1" type="ORF">RRG08_036679</name>
</gene>